<keyword evidence="8 20" id="KW-0347">Helicase</keyword>
<dbReference type="NCBIfam" id="TIGR01389">
    <property type="entry name" value="recQ"/>
    <property type="match status" value="1"/>
</dbReference>
<dbReference type="NCBIfam" id="TIGR00614">
    <property type="entry name" value="recQ_fam"/>
    <property type="match status" value="1"/>
</dbReference>
<evidence type="ECO:0000256" key="1">
    <source>
        <dbReference type="ARBA" id="ARBA00001946"/>
    </source>
</evidence>
<dbReference type="InterPro" id="IPR002121">
    <property type="entry name" value="HRDC_dom"/>
</dbReference>
<dbReference type="CDD" id="cd18794">
    <property type="entry name" value="SF2_C_RecQ"/>
    <property type="match status" value="1"/>
</dbReference>
<evidence type="ECO:0000256" key="13">
    <source>
        <dbReference type="ARBA" id="ARBA00023204"/>
    </source>
</evidence>
<name>A0ABW4MK40_9BACI</name>
<keyword evidence="21" id="KW-1185">Reference proteome</keyword>
<feature type="domain" description="Helicase C-terminal" evidence="19">
    <location>
        <begin position="215"/>
        <end position="366"/>
    </location>
</feature>
<dbReference type="Pfam" id="PF00270">
    <property type="entry name" value="DEAD"/>
    <property type="match status" value="1"/>
</dbReference>
<organism evidence="20 21">
    <name type="scientific">Fredinandcohnia salidurans</name>
    <dbReference type="NCBI Taxonomy" id="2595041"/>
    <lineage>
        <taxon>Bacteria</taxon>
        <taxon>Bacillati</taxon>
        <taxon>Bacillota</taxon>
        <taxon>Bacilli</taxon>
        <taxon>Bacillales</taxon>
        <taxon>Bacillaceae</taxon>
        <taxon>Fredinandcohnia</taxon>
    </lineage>
</organism>
<sequence>MIEQAKQVLQSYFGYSSFRPGQESIIENILEGNDTLAIMPTGGGKSLCYQIPALIFEGITIVISPLISLMKDQVDTLLGVGIAATYINSSISLQEIQERLQDARLGRYKIIYIAPERLESSQFRSLLSSIPISMIAVDEAHCISQWGHDFRPSYRNIQYMIAELSEKPVVAALTATATVEVKDDICSQLQITPSAVFITGFARENLTFNILKGENKRDFVKSFLKENKNQSGIVYAATRREVNELHAFLEKEGHLVGKYHAGLSDEERKRAQEDFLFDTVNVMIATNAFGMGIDKSNVRFVIHYNLPKNIEAYYQEAGRAGRDGEKSDCYLLFASQDIQLQKFLIEQSTMDEGKKEQEYYKLQQMIDYCHTEKCLQTYILEYFGENESPECGRCFNCTDDREKIDVTTESLMVFSCIKRMKERFGKTLVAQVLKGSRNKKILELGFTSLSTYGLLKRYSEKQIVGLIDYLAAEGYVKLTNSQYPVLILDAKALPVLKGEVKIYKKEQVMKKQVVTDNTLFEILREVRKEISTRDQVPPYIVFSDSTLREMSEVAPTEEKELLEIKGVAKTKLERYGEDFLSVIRKYIEEKSAVVE</sequence>
<comment type="cofactor">
    <cofactor evidence="2">
        <name>Zn(2+)</name>
        <dbReference type="ChEBI" id="CHEBI:29105"/>
    </cofactor>
</comment>
<evidence type="ECO:0000256" key="6">
    <source>
        <dbReference type="ARBA" id="ARBA00022763"/>
    </source>
</evidence>
<evidence type="ECO:0000256" key="12">
    <source>
        <dbReference type="ARBA" id="ARBA00023172"/>
    </source>
</evidence>
<evidence type="ECO:0000256" key="10">
    <source>
        <dbReference type="ARBA" id="ARBA00022840"/>
    </source>
</evidence>
<gene>
    <name evidence="20" type="primary">recQ</name>
    <name evidence="20" type="ORF">ACFSFW_03310</name>
</gene>
<evidence type="ECO:0000256" key="15">
    <source>
        <dbReference type="ARBA" id="ARBA00034617"/>
    </source>
</evidence>
<dbReference type="InterPro" id="IPR036388">
    <property type="entry name" value="WH-like_DNA-bd_sf"/>
</dbReference>
<dbReference type="Proteomes" id="UP001597227">
    <property type="component" value="Unassembled WGS sequence"/>
</dbReference>
<dbReference type="InterPro" id="IPR006293">
    <property type="entry name" value="DNA_helicase_ATP-dep_RecQ_bac"/>
</dbReference>
<keyword evidence="12" id="KW-0233">DNA recombination</keyword>
<evidence type="ECO:0000256" key="9">
    <source>
        <dbReference type="ARBA" id="ARBA00022833"/>
    </source>
</evidence>
<comment type="catalytic activity">
    <reaction evidence="15">
        <text>Couples ATP hydrolysis with the unwinding of duplex DNA by translocating in the 3'-5' direction.</text>
        <dbReference type="EC" id="5.6.2.4"/>
    </reaction>
</comment>
<dbReference type="EMBL" id="JBHUEK010000007">
    <property type="protein sequence ID" value="MFD1777682.1"/>
    <property type="molecule type" value="Genomic_DNA"/>
</dbReference>
<keyword evidence="6" id="KW-0227">DNA damage</keyword>
<dbReference type="InterPro" id="IPR014001">
    <property type="entry name" value="Helicase_ATP-bd"/>
</dbReference>
<dbReference type="Gene3D" id="3.40.50.300">
    <property type="entry name" value="P-loop containing nucleotide triphosphate hydrolases"/>
    <property type="match status" value="2"/>
</dbReference>
<dbReference type="Pfam" id="PF00570">
    <property type="entry name" value="HRDC"/>
    <property type="match status" value="1"/>
</dbReference>
<evidence type="ECO:0000256" key="8">
    <source>
        <dbReference type="ARBA" id="ARBA00022806"/>
    </source>
</evidence>
<dbReference type="Pfam" id="PF00271">
    <property type="entry name" value="Helicase_C"/>
    <property type="match status" value="1"/>
</dbReference>
<dbReference type="PANTHER" id="PTHR13710">
    <property type="entry name" value="DNA HELICASE RECQ FAMILY MEMBER"/>
    <property type="match status" value="1"/>
</dbReference>
<dbReference type="SMART" id="SM00341">
    <property type="entry name" value="HRDC"/>
    <property type="match status" value="1"/>
</dbReference>
<dbReference type="InterPro" id="IPR018982">
    <property type="entry name" value="RQC_domain"/>
</dbReference>
<keyword evidence="7" id="KW-0378">Hydrolase</keyword>
<dbReference type="InterPro" id="IPR032284">
    <property type="entry name" value="RecQ_Zn-bd"/>
</dbReference>
<evidence type="ECO:0000256" key="11">
    <source>
        <dbReference type="ARBA" id="ARBA00023125"/>
    </source>
</evidence>
<dbReference type="SMART" id="SM00956">
    <property type="entry name" value="RQC"/>
    <property type="match status" value="1"/>
</dbReference>
<feature type="domain" description="HRDC" evidence="17">
    <location>
        <begin position="513"/>
        <end position="593"/>
    </location>
</feature>
<keyword evidence="13" id="KW-0234">DNA repair</keyword>
<dbReference type="CDD" id="cd17920">
    <property type="entry name" value="DEXHc_RecQ"/>
    <property type="match status" value="1"/>
</dbReference>
<protein>
    <recommendedName>
        <fullName evidence="16">DNA helicase RecQ</fullName>
        <ecNumber evidence="16">5.6.2.4</ecNumber>
    </recommendedName>
</protein>
<keyword evidence="5" id="KW-0547">Nucleotide-binding</keyword>
<dbReference type="RefSeq" id="WP_388035206.1">
    <property type="nucleotide sequence ID" value="NZ_JBHUEK010000007.1"/>
</dbReference>
<comment type="cofactor">
    <cofactor evidence="1">
        <name>Mg(2+)</name>
        <dbReference type="ChEBI" id="CHEBI:18420"/>
    </cofactor>
</comment>
<dbReference type="PROSITE" id="PS51194">
    <property type="entry name" value="HELICASE_CTER"/>
    <property type="match status" value="1"/>
</dbReference>
<feature type="domain" description="Helicase ATP-binding" evidence="18">
    <location>
        <begin position="26"/>
        <end position="195"/>
    </location>
</feature>
<keyword evidence="9" id="KW-0862">Zinc</keyword>
<comment type="similarity">
    <text evidence="3">Belongs to the helicase family. RecQ subfamily.</text>
</comment>
<keyword evidence="10" id="KW-0067">ATP-binding</keyword>
<dbReference type="GO" id="GO:0004386">
    <property type="term" value="F:helicase activity"/>
    <property type="evidence" value="ECO:0007669"/>
    <property type="project" value="UniProtKB-KW"/>
</dbReference>
<dbReference type="InterPro" id="IPR011545">
    <property type="entry name" value="DEAD/DEAH_box_helicase_dom"/>
</dbReference>
<evidence type="ECO:0000259" key="19">
    <source>
        <dbReference type="PROSITE" id="PS51194"/>
    </source>
</evidence>
<dbReference type="InterPro" id="IPR010997">
    <property type="entry name" value="HRDC-like_sf"/>
</dbReference>
<dbReference type="PROSITE" id="PS50967">
    <property type="entry name" value="HRDC"/>
    <property type="match status" value="1"/>
</dbReference>
<dbReference type="PROSITE" id="PS51192">
    <property type="entry name" value="HELICASE_ATP_BIND_1"/>
    <property type="match status" value="1"/>
</dbReference>
<comment type="caution">
    <text evidence="20">The sequence shown here is derived from an EMBL/GenBank/DDBJ whole genome shotgun (WGS) entry which is preliminary data.</text>
</comment>
<evidence type="ECO:0000256" key="5">
    <source>
        <dbReference type="ARBA" id="ARBA00022741"/>
    </source>
</evidence>
<keyword evidence="14" id="KW-0413">Isomerase</keyword>
<dbReference type="InterPro" id="IPR004589">
    <property type="entry name" value="DNA_helicase_ATP-dep_RecQ"/>
</dbReference>
<dbReference type="Gene3D" id="1.10.10.10">
    <property type="entry name" value="Winged helix-like DNA-binding domain superfamily/Winged helix DNA-binding domain"/>
    <property type="match status" value="1"/>
</dbReference>
<keyword evidence="11" id="KW-0238">DNA-binding</keyword>
<dbReference type="PANTHER" id="PTHR13710:SF105">
    <property type="entry name" value="ATP-DEPENDENT DNA HELICASE Q1"/>
    <property type="match status" value="1"/>
</dbReference>
<evidence type="ECO:0000259" key="18">
    <source>
        <dbReference type="PROSITE" id="PS51192"/>
    </source>
</evidence>
<dbReference type="Gene3D" id="1.10.150.80">
    <property type="entry name" value="HRDC domain"/>
    <property type="match status" value="1"/>
</dbReference>
<dbReference type="InterPro" id="IPR027417">
    <property type="entry name" value="P-loop_NTPase"/>
</dbReference>
<evidence type="ECO:0000313" key="21">
    <source>
        <dbReference type="Proteomes" id="UP001597227"/>
    </source>
</evidence>
<accession>A0ABW4MK40</accession>
<reference evidence="21" key="1">
    <citation type="journal article" date="2019" name="Int. J. Syst. Evol. Microbiol.">
        <title>The Global Catalogue of Microorganisms (GCM) 10K type strain sequencing project: providing services to taxonomists for standard genome sequencing and annotation.</title>
        <authorList>
            <consortium name="The Broad Institute Genomics Platform"/>
            <consortium name="The Broad Institute Genome Sequencing Center for Infectious Disease"/>
            <person name="Wu L."/>
            <person name="Ma J."/>
        </authorList>
    </citation>
    <scope>NUCLEOTIDE SEQUENCE [LARGE SCALE GENOMIC DNA]</scope>
    <source>
        <strain evidence="21">CCUG 15531</strain>
    </source>
</reference>
<dbReference type="Pfam" id="PF16124">
    <property type="entry name" value="RecQ_Zn_bind"/>
    <property type="match status" value="1"/>
</dbReference>
<dbReference type="SUPFAM" id="SSF46785">
    <property type="entry name" value="Winged helix' DNA-binding domain"/>
    <property type="match status" value="1"/>
</dbReference>
<dbReference type="InterPro" id="IPR044876">
    <property type="entry name" value="HRDC_dom_sf"/>
</dbReference>
<evidence type="ECO:0000256" key="7">
    <source>
        <dbReference type="ARBA" id="ARBA00022801"/>
    </source>
</evidence>
<evidence type="ECO:0000256" key="3">
    <source>
        <dbReference type="ARBA" id="ARBA00005446"/>
    </source>
</evidence>
<dbReference type="InterPro" id="IPR001650">
    <property type="entry name" value="Helicase_C-like"/>
</dbReference>
<evidence type="ECO:0000256" key="16">
    <source>
        <dbReference type="NCBIfam" id="TIGR01389"/>
    </source>
</evidence>
<evidence type="ECO:0000259" key="17">
    <source>
        <dbReference type="PROSITE" id="PS50967"/>
    </source>
</evidence>
<dbReference type="InterPro" id="IPR036390">
    <property type="entry name" value="WH_DNA-bd_sf"/>
</dbReference>
<proteinExistence type="inferred from homology"/>
<evidence type="ECO:0000256" key="14">
    <source>
        <dbReference type="ARBA" id="ARBA00023235"/>
    </source>
</evidence>
<dbReference type="EC" id="5.6.2.4" evidence="16"/>
<dbReference type="SMART" id="SM00487">
    <property type="entry name" value="DEXDc"/>
    <property type="match status" value="1"/>
</dbReference>
<evidence type="ECO:0000313" key="20">
    <source>
        <dbReference type="EMBL" id="MFD1777682.1"/>
    </source>
</evidence>
<evidence type="ECO:0000256" key="4">
    <source>
        <dbReference type="ARBA" id="ARBA00022723"/>
    </source>
</evidence>
<keyword evidence="4" id="KW-0479">Metal-binding</keyword>
<evidence type="ECO:0000256" key="2">
    <source>
        <dbReference type="ARBA" id="ARBA00001947"/>
    </source>
</evidence>
<dbReference type="SMART" id="SM00490">
    <property type="entry name" value="HELICc"/>
    <property type="match status" value="1"/>
</dbReference>
<dbReference type="Pfam" id="PF09382">
    <property type="entry name" value="RQC"/>
    <property type="match status" value="1"/>
</dbReference>
<dbReference type="SUPFAM" id="SSF47819">
    <property type="entry name" value="HRDC-like"/>
    <property type="match status" value="1"/>
</dbReference>
<dbReference type="SUPFAM" id="SSF52540">
    <property type="entry name" value="P-loop containing nucleoside triphosphate hydrolases"/>
    <property type="match status" value="1"/>
</dbReference>